<evidence type="ECO:0000313" key="1">
    <source>
        <dbReference type="EMBL" id="GAA4307859.1"/>
    </source>
</evidence>
<proteinExistence type="predicted"/>
<evidence type="ECO:0000313" key="2">
    <source>
        <dbReference type="Proteomes" id="UP001500582"/>
    </source>
</evidence>
<dbReference type="Proteomes" id="UP001500582">
    <property type="component" value="Unassembled WGS sequence"/>
</dbReference>
<protein>
    <recommendedName>
        <fullName evidence="3">DUF4397 domain-containing protein</fullName>
    </recommendedName>
</protein>
<dbReference type="EMBL" id="BAABFT010000001">
    <property type="protein sequence ID" value="GAA4307859.1"/>
    <property type="molecule type" value="Genomic_DNA"/>
</dbReference>
<comment type="caution">
    <text evidence="1">The sequence shown here is derived from an EMBL/GenBank/DDBJ whole genome shotgun (WGS) entry which is preliminary data.</text>
</comment>
<sequence>MLKNKKIMKIFYHKTTQLIFNTKLSRYQYLLFAVLLAIGFTSCKKTDYLDTDNADRPPLSAKVKLVNALSITAPVNFLDFTRQINAATVTHNVATDYLDTQYGKVQYNTTEGSNTSYKSSYVFGGSATFAQENDKASFAGPNGPIASYYHTLFTVAKRKPSKANPGNRDSLILVYDDLEAPAAGKAKVRFANFSPDAPDLSFGLAGGADVFTNVAYGNFAGQTVITYDANGKAPATIEGLTWKTLGPFKEIDAASAKDFTIRNAATNTVIPVNGLSNISFEAGKIYTVFINGTVSGSTITATVISHAK</sequence>
<keyword evidence="2" id="KW-1185">Reference proteome</keyword>
<organism evidence="1 2">
    <name type="scientific">Mucilaginibacter gynuensis</name>
    <dbReference type="NCBI Taxonomy" id="1302236"/>
    <lineage>
        <taxon>Bacteria</taxon>
        <taxon>Pseudomonadati</taxon>
        <taxon>Bacteroidota</taxon>
        <taxon>Sphingobacteriia</taxon>
        <taxon>Sphingobacteriales</taxon>
        <taxon>Sphingobacteriaceae</taxon>
        <taxon>Mucilaginibacter</taxon>
    </lineage>
</organism>
<reference evidence="2" key="1">
    <citation type="journal article" date="2019" name="Int. J. Syst. Evol. Microbiol.">
        <title>The Global Catalogue of Microorganisms (GCM) 10K type strain sequencing project: providing services to taxonomists for standard genome sequencing and annotation.</title>
        <authorList>
            <consortium name="The Broad Institute Genomics Platform"/>
            <consortium name="The Broad Institute Genome Sequencing Center for Infectious Disease"/>
            <person name="Wu L."/>
            <person name="Ma J."/>
        </authorList>
    </citation>
    <scope>NUCLEOTIDE SEQUENCE [LARGE SCALE GENOMIC DNA]</scope>
    <source>
        <strain evidence="2">JCM 17705</strain>
    </source>
</reference>
<evidence type="ECO:0008006" key="3">
    <source>
        <dbReference type="Google" id="ProtNLM"/>
    </source>
</evidence>
<name>A0ABP8FNZ2_9SPHI</name>
<accession>A0ABP8FNZ2</accession>
<gene>
    <name evidence="1" type="ORF">GCM10023149_01540</name>
</gene>